<keyword evidence="11" id="KW-1185">Reference proteome</keyword>
<dbReference type="InterPro" id="IPR001991">
    <property type="entry name" value="Na-dicarboxylate_symporter"/>
</dbReference>
<accession>A0A239D4V1</accession>
<feature type="transmembrane region" description="Helical" evidence="9">
    <location>
        <begin position="152"/>
        <end position="169"/>
    </location>
</feature>
<feature type="transmembrane region" description="Helical" evidence="9">
    <location>
        <begin position="49"/>
        <end position="69"/>
    </location>
</feature>
<keyword evidence="6" id="KW-0769">Symport</keyword>
<dbReference type="Pfam" id="PF00375">
    <property type="entry name" value="SDF"/>
    <property type="match status" value="1"/>
</dbReference>
<dbReference type="PANTHER" id="PTHR42865">
    <property type="entry name" value="PROTON/GLUTAMATE-ASPARTATE SYMPORTER"/>
    <property type="match status" value="1"/>
</dbReference>
<dbReference type="InterPro" id="IPR036458">
    <property type="entry name" value="Na:dicarbo_symporter_sf"/>
</dbReference>
<organism evidence="10 11">
    <name type="scientific">Sphingopyxis indica</name>
    <dbReference type="NCBI Taxonomy" id="436663"/>
    <lineage>
        <taxon>Bacteria</taxon>
        <taxon>Pseudomonadati</taxon>
        <taxon>Pseudomonadota</taxon>
        <taxon>Alphaproteobacteria</taxon>
        <taxon>Sphingomonadales</taxon>
        <taxon>Sphingomonadaceae</taxon>
        <taxon>Sphingopyxis</taxon>
    </lineage>
</organism>
<evidence type="ECO:0000256" key="7">
    <source>
        <dbReference type="ARBA" id="ARBA00022989"/>
    </source>
</evidence>
<evidence type="ECO:0000313" key="11">
    <source>
        <dbReference type="Proteomes" id="UP000198339"/>
    </source>
</evidence>
<dbReference type="GO" id="GO:0006835">
    <property type="term" value="P:dicarboxylic acid transport"/>
    <property type="evidence" value="ECO:0007669"/>
    <property type="project" value="TreeGrafter"/>
</dbReference>
<reference evidence="10 11" key="1">
    <citation type="submission" date="2017-06" db="EMBL/GenBank/DDBJ databases">
        <authorList>
            <person name="Kim H.J."/>
            <person name="Triplett B.A."/>
        </authorList>
    </citation>
    <scope>NUCLEOTIDE SEQUENCE [LARGE SCALE GENOMIC DNA]</scope>
    <source>
        <strain evidence="10 11">DS15</strain>
    </source>
</reference>
<evidence type="ECO:0000256" key="6">
    <source>
        <dbReference type="ARBA" id="ARBA00022847"/>
    </source>
</evidence>
<dbReference type="GO" id="GO:0005886">
    <property type="term" value="C:plasma membrane"/>
    <property type="evidence" value="ECO:0007669"/>
    <property type="project" value="UniProtKB-SubCell"/>
</dbReference>
<dbReference type="PRINTS" id="PR00173">
    <property type="entry name" value="EDTRNSPORT"/>
</dbReference>
<sequence>MMNGNMTRYVLASIGLAIVAGLALRAGPGTDSEATKNAATMLHLPAEIFLHLIKMIIAPLVFSTLVYGIAHSGDSSGLGRIGFRAMAWFLIASLVSLTIGLILVNLFEPGIGLDLHTAQSSATVELRELDLRGFILHIFPASMTEAMAENEILQIVVFSLFVGFGLCAIGDRGKPLVVVVESLVALMLKVTEYVMAVAPLAVFSALSSAMLEHGVGILGAFAKLIGEYYMALAMLWLVLLGAGVRFLGRDLPRLVKYLREPLMIAFSTASSEAALPKLMERLDGFGVPRRVYSFVLPLGYSFNLDGSMMSATFTTIFICQAYGIHVPLGMQITMLLMLMVTSKGMAAVPRASLVVVAATLAQFGLPVEGVALVLAIDQFMDMGRTATNVLGNGIATTVVGRYDQQSVSPERPAMT</sequence>
<dbReference type="Gene3D" id="1.10.3860.10">
    <property type="entry name" value="Sodium:dicarboxylate symporter"/>
    <property type="match status" value="1"/>
</dbReference>
<dbReference type="AlphaFoldDB" id="A0A239D4V1"/>
<protein>
    <submittedName>
        <fullName evidence="10">Na+/H+-dicarboxylate symporter</fullName>
    </submittedName>
</protein>
<comment type="subcellular location">
    <subcellularLocation>
        <location evidence="1">Cell inner membrane</location>
        <topology evidence="1">Multi-pass membrane protein</topology>
    </subcellularLocation>
</comment>
<evidence type="ECO:0000256" key="9">
    <source>
        <dbReference type="SAM" id="Phobius"/>
    </source>
</evidence>
<evidence type="ECO:0000256" key="8">
    <source>
        <dbReference type="ARBA" id="ARBA00023136"/>
    </source>
</evidence>
<evidence type="ECO:0000313" key="10">
    <source>
        <dbReference type="EMBL" id="SNS27172.1"/>
    </source>
</evidence>
<keyword evidence="7 9" id="KW-1133">Transmembrane helix</keyword>
<comment type="similarity">
    <text evidence="2">Belongs to the dicarboxylate/amino acid:cation symporter (DAACS) (TC 2.A.23) family.</text>
</comment>
<feature type="transmembrane region" description="Helical" evidence="9">
    <location>
        <begin position="190"/>
        <end position="208"/>
    </location>
</feature>
<proteinExistence type="inferred from homology"/>
<evidence type="ECO:0000256" key="4">
    <source>
        <dbReference type="ARBA" id="ARBA00022475"/>
    </source>
</evidence>
<keyword evidence="8 9" id="KW-0472">Membrane</keyword>
<keyword evidence="4" id="KW-1003">Cell membrane</keyword>
<feature type="transmembrane region" description="Helical" evidence="9">
    <location>
        <begin position="81"/>
        <end position="107"/>
    </location>
</feature>
<feature type="transmembrane region" description="Helical" evidence="9">
    <location>
        <begin position="316"/>
        <end position="339"/>
    </location>
</feature>
<feature type="transmembrane region" description="Helical" evidence="9">
    <location>
        <begin position="228"/>
        <end position="248"/>
    </location>
</feature>
<evidence type="ECO:0000256" key="3">
    <source>
        <dbReference type="ARBA" id="ARBA00022448"/>
    </source>
</evidence>
<evidence type="ECO:0000256" key="2">
    <source>
        <dbReference type="ARBA" id="ARBA00006148"/>
    </source>
</evidence>
<dbReference type="Proteomes" id="UP000198339">
    <property type="component" value="Unassembled WGS sequence"/>
</dbReference>
<dbReference type="GO" id="GO:0015293">
    <property type="term" value="F:symporter activity"/>
    <property type="evidence" value="ECO:0007669"/>
    <property type="project" value="UniProtKB-KW"/>
</dbReference>
<name>A0A239D4V1_9SPHN</name>
<evidence type="ECO:0000256" key="1">
    <source>
        <dbReference type="ARBA" id="ARBA00004429"/>
    </source>
</evidence>
<dbReference type="PANTHER" id="PTHR42865:SF7">
    <property type="entry name" value="PROTON_GLUTAMATE-ASPARTATE SYMPORTER"/>
    <property type="match status" value="1"/>
</dbReference>
<dbReference type="EMBL" id="FZPA01000001">
    <property type="protein sequence ID" value="SNS27172.1"/>
    <property type="molecule type" value="Genomic_DNA"/>
</dbReference>
<feature type="transmembrane region" description="Helical" evidence="9">
    <location>
        <begin position="351"/>
        <end position="376"/>
    </location>
</feature>
<dbReference type="FunFam" id="1.10.3860.10:FF:000001">
    <property type="entry name" value="C4-dicarboxylate transport protein"/>
    <property type="match status" value="1"/>
</dbReference>
<evidence type="ECO:0000256" key="5">
    <source>
        <dbReference type="ARBA" id="ARBA00022692"/>
    </source>
</evidence>
<keyword evidence="5 9" id="KW-0812">Transmembrane</keyword>
<dbReference type="SUPFAM" id="SSF118215">
    <property type="entry name" value="Proton glutamate symport protein"/>
    <property type="match status" value="1"/>
</dbReference>
<gene>
    <name evidence="10" type="ORF">SAMN06295955_10186</name>
</gene>
<keyword evidence="3" id="KW-0813">Transport</keyword>